<reference evidence="2 3" key="1">
    <citation type="journal article" date="2019" name="Anaerobe">
        <title>Detection of Robinsoniella peoriensis in multiple bone samples of a trauma patient.</title>
        <authorList>
            <person name="Schrottner P."/>
            <person name="Hartwich K."/>
            <person name="Bunk B."/>
            <person name="Schober I."/>
            <person name="Helbig S."/>
            <person name="Rudolph W.W."/>
            <person name="Gunzer F."/>
        </authorList>
    </citation>
    <scope>NUCLEOTIDE SEQUENCE [LARGE SCALE GENOMIC DNA]</scope>
    <source>
        <strain evidence="2 3">DSM 106044</strain>
    </source>
</reference>
<dbReference type="Gene3D" id="3.30.420.40">
    <property type="match status" value="2"/>
</dbReference>
<keyword evidence="3" id="KW-1185">Reference proteome</keyword>
<dbReference type="InterPro" id="IPR052519">
    <property type="entry name" value="Euk-type_GlcNAc_Kinase"/>
</dbReference>
<dbReference type="PANTHER" id="PTHR43190">
    <property type="entry name" value="N-ACETYL-D-GLUCOSAMINE KINASE"/>
    <property type="match status" value="1"/>
</dbReference>
<gene>
    <name evidence="2" type="ORF">DSM106044_05618</name>
</gene>
<dbReference type="SUPFAM" id="SSF53067">
    <property type="entry name" value="Actin-like ATPase domain"/>
    <property type="match status" value="2"/>
</dbReference>
<dbReference type="STRING" id="180332.GCA_000797495_02975"/>
<proteinExistence type="predicted"/>
<evidence type="ECO:0000259" key="1">
    <source>
        <dbReference type="Pfam" id="PF01869"/>
    </source>
</evidence>
<dbReference type="InterPro" id="IPR002731">
    <property type="entry name" value="ATPase_BadF"/>
</dbReference>
<dbReference type="Pfam" id="PF01869">
    <property type="entry name" value="BcrAD_BadFG"/>
    <property type="match status" value="1"/>
</dbReference>
<evidence type="ECO:0000313" key="2">
    <source>
        <dbReference type="EMBL" id="TLC97538.1"/>
    </source>
</evidence>
<comment type="caution">
    <text evidence="2">The sequence shown here is derived from an EMBL/GenBank/DDBJ whole genome shotgun (WGS) entry which is preliminary data.</text>
</comment>
<dbReference type="PANTHER" id="PTHR43190:SF3">
    <property type="entry name" value="N-ACETYL-D-GLUCOSAMINE KINASE"/>
    <property type="match status" value="1"/>
</dbReference>
<dbReference type="CDD" id="cd24007">
    <property type="entry name" value="ASKHA_NBD_eukNAGK-like"/>
    <property type="match status" value="1"/>
</dbReference>
<dbReference type="RefSeq" id="WP_161597470.1">
    <property type="nucleotide sequence ID" value="NZ_CAUSDN010000022.1"/>
</dbReference>
<feature type="domain" description="ATPase BadF/BadG/BcrA/BcrD type" evidence="1">
    <location>
        <begin position="8"/>
        <end position="273"/>
    </location>
</feature>
<dbReference type="AlphaFoldDB" id="A0A4U8PZY3"/>
<organism evidence="2 3">
    <name type="scientific">Robinsoniella peoriensis</name>
    <dbReference type="NCBI Taxonomy" id="180332"/>
    <lineage>
        <taxon>Bacteria</taxon>
        <taxon>Bacillati</taxon>
        <taxon>Bacillota</taxon>
        <taxon>Clostridia</taxon>
        <taxon>Lachnospirales</taxon>
        <taxon>Lachnospiraceae</taxon>
        <taxon>Robinsoniella</taxon>
    </lineage>
</organism>
<accession>A0A4U8PZY3</accession>
<dbReference type="EMBL" id="QGQD01000118">
    <property type="protein sequence ID" value="TLC97538.1"/>
    <property type="molecule type" value="Genomic_DNA"/>
</dbReference>
<name>A0A4U8PZY3_9FIRM</name>
<evidence type="ECO:0000313" key="3">
    <source>
        <dbReference type="Proteomes" id="UP000306509"/>
    </source>
</evidence>
<sequence length="333" mass="36633">MKYLLSMDGGGTKTAWMLTTYSGSVAARFETSGCSHPQIGISGVCDLVENGISKLVETAGCRKEQICSAAFGIPCYGEDSAADRKISGYLHALLPQAVLMLCNDVSLGFAGSLNLSHGIHIVAGTGAIAYGENMEGKSARANGWHTVFSDEGSAYWLGMQTLSLFAKECDYREDRSYLYDVIHNTLSLHDEEDMVSYYNNFLSGNREGIAKMQMYLSEAAKKGDANARRLYDMAAYELFISIKAIYRKLGFSPETPVRVSYSGGIFKNEGLILDPLQRYLKQLAITLTPPYLPPVQGGILLAAQNIYHHELSELALHLKEQISKEEPHVYHSN</sequence>
<protein>
    <submittedName>
        <fullName evidence="2">BadF/BadG/BcrA/BcrD ATPase family protein</fullName>
    </submittedName>
</protein>
<dbReference type="Proteomes" id="UP000306509">
    <property type="component" value="Unassembled WGS sequence"/>
</dbReference>
<dbReference type="InterPro" id="IPR043129">
    <property type="entry name" value="ATPase_NBD"/>
</dbReference>